<dbReference type="EMBL" id="CP045702">
    <property type="protein sequence ID" value="QNE74096.1"/>
    <property type="molecule type" value="Genomic_DNA"/>
</dbReference>
<dbReference type="Proteomes" id="UP000515307">
    <property type="component" value="Chromosome"/>
</dbReference>
<dbReference type="RefSeq" id="WP_185297660.1">
    <property type="nucleotide sequence ID" value="NZ_CP045702.1"/>
</dbReference>
<feature type="region of interest" description="Disordered" evidence="1">
    <location>
        <begin position="1"/>
        <end position="36"/>
    </location>
</feature>
<evidence type="ECO:0000256" key="1">
    <source>
        <dbReference type="SAM" id="MobiDB-lite"/>
    </source>
</evidence>
<reference evidence="3" key="1">
    <citation type="submission" date="2019-10" db="EMBL/GenBank/DDBJ databases">
        <title>Antimicrobial potential of Antarctic Bacteria.</title>
        <authorList>
            <person name="Benaud N."/>
            <person name="Edwards R.J."/>
            <person name="Ferrari B.C."/>
        </authorList>
    </citation>
    <scope>NUCLEOTIDE SEQUENCE [LARGE SCALE GENOMIC DNA]</scope>
    <source>
        <strain evidence="3">NBSH44</strain>
    </source>
</reference>
<proteinExistence type="predicted"/>
<sequence>MATTNISPALRPHASPSPYPMAKPGYGKRSTPDQAPRQAEDFALLPERERYIASFVDRLPEGAAMTVKTLAKQLPRYGQQAVGTALTALSVAGHLRRVRRPAGVGDQVRWVFRTFWSRTARDNEWWAAFIAAEDGKGVAAVRETTPAPAPAPAPVVAVVAVEPPAPQPGHSPSPAYRALAQLGCRDARLALSAEDCVALEGLAAEWLARGASAEYLAHALTAGLPEAVDVPRGFVRRRLRDKMPPRLTTPTAAPVRRTMVECTACGVPGRPEALPDGLCRACRPTLATAADCVGDRPVGRDVHALVDQLRGLARTP</sequence>
<accession>A0A7G7BFI1</accession>
<evidence type="ECO:0000313" key="2">
    <source>
        <dbReference type="EMBL" id="QNE74096.1"/>
    </source>
</evidence>
<name>A0A7G7BFI1_9ACTN</name>
<organism evidence="2 3">
    <name type="scientific">Streptomyces finlayi</name>
    <dbReference type="NCBI Taxonomy" id="67296"/>
    <lineage>
        <taxon>Bacteria</taxon>
        <taxon>Bacillati</taxon>
        <taxon>Actinomycetota</taxon>
        <taxon>Actinomycetes</taxon>
        <taxon>Kitasatosporales</taxon>
        <taxon>Streptomycetaceae</taxon>
        <taxon>Streptomyces</taxon>
    </lineage>
</organism>
<dbReference type="AlphaFoldDB" id="A0A7G7BFI1"/>
<gene>
    <name evidence="2" type="ORF">F0344_05300</name>
</gene>
<evidence type="ECO:0000313" key="3">
    <source>
        <dbReference type="Proteomes" id="UP000515307"/>
    </source>
</evidence>
<protein>
    <submittedName>
        <fullName evidence="2">MarR family transcriptional regulator</fullName>
    </submittedName>
</protein>
<keyword evidence="3" id="KW-1185">Reference proteome</keyword>
<dbReference type="KEGG" id="sfiy:F0344_05300"/>